<dbReference type="AlphaFoldDB" id="A0A4U3L409"/>
<dbReference type="InterPro" id="IPR009781">
    <property type="entry name" value="DUF1345"/>
</dbReference>
<reference evidence="2 3" key="1">
    <citation type="submission" date="2019-05" db="EMBL/GenBank/DDBJ databases">
        <title>Panacibacter sp. strain 17mud1-8 Genome sequencing and assembly.</title>
        <authorList>
            <person name="Chhetri G."/>
        </authorList>
    </citation>
    <scope>NUCLEOTIDE SEQUENCE [LARGE SCALE GENOMIC DNA]</scope>
    <source>
        <strain evidence="2 3">17mud1-8</strain>
    </source>
</reference>
<keyword evidence="1" id="KW-0472">Membrane</keyword>
<proteinExistence type="predicted"/>
<dbReference type="Proteomes" id="UP000305848">
    <property type="component" value="Unassembled WGS sequence"/>
</dbReference>
<feature type="transmembrane region" description="Helical" evidence="1">
    <location>
        <begin position="20"/>
        <end position="37"/>
    </location>
</feature>
<dbReference type="OrthoDB" id="64737at2"/>
<accession>A0A4U3L409</accession>
<comment type="caution">
    <text evidence="2">The sequence shown here is derived from an EMBL/GenBank/DDBJ whole genome shotgun (WGS) entry which is preliminary data.</text>
</comment>
<evidence type="ECO:0000313" key="3">
    <source>
        <dbReference type="Proteomes" id="UP000305848"/>
    </source>
</evidence>
<evidence type="ECO:0000313" key="2">
    <source>
        <dbReference type="EMBL" id="TKK69838.1"/>
    </source>
</evidence>
<organism evidence="2 3">
    <name type="scientific">Ilyomonas limi</name>
    <dbReference type="NCBI Taxonomy" id="2575867"/>
    <lineage>
        <taxon>Bacteria</taxon>
        <taxon>Pseudomonadati</taxon>
        <taxon>Bacteroidota</taxon>
        <taxon>Chitinophagia</taxon>
        <taxon>Chitinophagales</taxon>
        <taxon>Chitinophagaceae</taxon>
        <taxon>Ilyomonas</taxon>
    </lineage>
</organism>
<keyword evidence="3" id="KW-1185">Reference proteome</keyword>
<sequence>MRSDDQHKKPGNIFLQMHPLQRIAWSIASAAVVFLFVPQQKPALLNVLTAWLVFGCMYLLLNWIVLCTRPIPQIRKFAQQDDGSRTFVVIMIVLFSFSSLIIVLLLMTSKAFHESGNTPFVLICLAGILMSWFLVHTTYTFHYAHLFYDNAPDDNTKDAKGLEFPGDAAPDYIDFAYFAFVIGCCFQVSDVEVSSRLIRRSVLFHQLLSFGLNTFVVALTINLIAGLMK</sequence>
<feature type="transmembrane region" description="Helical" evidence="1">
    <location>
        <begin position="87"/>
        <end position="108"/>
    </location>
</feature>
<evidence type="ECO:0000256" key="1">
    <source>
        <dbReference type="SAM" id="Phobius"/>
    </source>
</evidence>
<keyword evidence="1" id="KW-0812">Transmembrane</keyword>
<name>A0A4U3L409_9BACT</name>
<dbReference type="EMBL" id="SZQL01000004">
    <property type="protein sequence ID" value="TKK69838.1"/>
    <property type="molecule type" value="Genomic_DNA"/>
</dbReference>
<feature type="transmembrane region" description="Helical" evidence="1">
    <location>
        <begin position="120"/>
        <end position="141"/>
    </location>
</feature>
<protein>
    <submittedName>
        <fullName evidence="2">DUF1345 domain-containing protein</fullName>
    </submittedName>
</protein>
<keyword evidence="1" id="KW-1133">Transmembrane helix</keyword>
<feature type="transmembrane region" description="Helical" evidence="1">
    <location>
        <begin position="43"/>
        <end position="66"/>
    </location>
</feature>
<feature type="transmembrane region" description="Helical" evidence="1">
    <location>
        <begin position="207"/>
        <end position="228"/>
    </location>
</feature>
<dbReference type="Pfam" id="PF07077">
    <property type="entry name" value="DUF1345"/>
    <property type="match status" value="1"/>
</dbReference>
<gene>
    <name evidence="2" type="ORF">FC093_07105</name>
</gene>
<dbReference type="RefSeq" id="WP_137261060.1">
    <property type="nucleotide sequence ID" value="NZ_SZQL01000004.1"/>
</dbReference>